<dbReference type="EMBL" id="KZ155783">
    <property type="protein sequence ID" value="OUS46553.1"/>
    <property type="molecule type" value="Genomic_DNA"/>
</dbReference>
<dbReference type="AlphaFoldDB" id="Q00YV0"/>
<dbReference type="OMA" id="RCYAYSD"/>
<dbReference type="PANTHER" id="PTHR43344:SF13">
    <property type="entry name" value="PHOSPHATASE RV3661-RELATED"/>
    <property type="match status" value="1"/>
</dbReference>
<accession>Q00YV0</accession>
<reference evidence="5" key="2">
    <citation type="journal article" date="2014" name="BMC Genomics">
        <title>An improved genome of the model marine alga Ostreococcus tauri unfolds by assessing Illumina de novo assemblies.</title>
        <authorList>
            <person name="Blanc-Mathieu R."/>
            <person name="Verhelst B."/>
            <person name="Derelle E."/>
            <person name="Rombauts S."/>
            <person name="Bouget F.Y."/>
            <person name="Carre I."/>
            <person name="Chateau A."/>
            <person name="Eyre-Walker A."/>
            <person name="Grimsley N."/>
            <person name="Moreau H."/>
            <person name="Piegu B."/>
            <person name="Rivals E."/>
            <person name="Schackwitz W."/>
            <person name="Van de Peer Y."/>
            <person name="Piganeau G."/>
        </authorList>
    </citation>
    <scope>NUCLEOTIDE SEQUENCE</scope>
    <source>
        <strain evidence="5">RCC4221</strain>
    </source>
</reference>
<dbReference type="InterPro" id="IPR036412">
    <property type="entry name" value="HAD-like_sf"/>
</dbReference>
<accession>A0A454XYR6</accession>
<dbReference type="PANTHER" id="PTHR43344">
    <property type="entry name" value="PHOSPHOSERINE PHOSPHATASE"/>
    <property type="match status" value="1"/>
</dbReference>
<dbReference type="Gene3D" id="1.20.1440.100">
    <property type="entry name" value="SG protein - dephosphorylation function"/>
    <property type="match status" value="1"/>
</dbReference>
<dbReference type="GO" id="GO:0016787">
    <property type="term" value="F:hydrolase activity"/>
    <property type="evidence" value="ECO:0007669"/>
    <property type="project" value="UniProtKB-KW"/>
</dbReference>
<dbReference type="InterPro" id="IPR006385">
    <property type="entry name" value="HAD_hydro_SerB1"/>
</dbReference>
<evidence type="ECO:0000256" key="1">
    <source>
        <dbReference type="ARBA" id="ARBA00022723"/>
    </source>
</evidence>
<dbReference type="NCBIfam" id="TIGR01490">
    <property type="entry name" value="HAD-SF-IB-hyp1"/>
    <property type="match status" value="1"/>
</dbReference>
<dbReference type="InParanoid" id="Q00YV0"/>
<feature type="region of interest" description="Disordered" evidence="4">
    <location>
        <begin position="1"/>
        <end position="44"/>
    </location>
</feature>
<dbReference type="InterPro" id="IPR050582">
    <property type="entry name" value="HAD-like_SerB"/>
</dbReference>
<gene>
    <name evidence="6" type="ORF">BE221DRAFT_74232</name>
    <name evidence="5" type="ORF">OT_ostta11g01870</name>
</gene>
<organism evidence="5 7">
    <name type="scientific">Ostreococcus tauri</name>
    <name type="common">Marine green alga</name>
    <dbReference type="NCBI Taxonomy" id="70448"/>
    <lineage>
        <taxon>Eukaryota</taxon>
        <taxon>Viridiplantae</taxon>
        <taxon>Chlorophyta</taxon>
        <taxon>Mamiellophyceae</taxon>
        <taxon>Mamiellales</taxon>
        <taxon>Bathycoccaceae</taxon>
        <taxon>Ostreococcus</taxon>
    </lineage>
</organism>
<dbReference type="Proteomes" id="UP000009170">
    <property type="component" value="Unassembled WGS sequence"/>
</dbReference>
<dbReference type="OrthoDB" id="495821at2759"/>
<dbReference type="Proteomes" id="UP000195557">
    <property type="component" value="Unassembled WGS sequence"/>
</dbReference>
<dbReference type="EMBL" id="CAID01000011">
    <property type="protein sequence ID" value="CAL55809.1"/>
    <property type="molecule type" value="Genomic_DNA"/>
</dbReference>
<dbReference type="Pfam" id="PF12710">
    <property type="entry name" value="HAD"/>
    <property type="match status" value="1"/>
</dbReference>
<evidence type="ECO:0000256" key="4">
    <source>
        <dbReference type="SAM" id="MobiDB-lite"/>
    </source>
</evidence>
<evidence type="ECO:0000256" key="3">
    <source>
        <dbReference type="ARBA" id="ARBA00022842"/>
    </source>
</evidence>
<dbReference type="RefSeq" id="XP_003082006.1">
    <property type="nucleotide sequence ID" value="XM_003081958.1"/>
</dbReference>
<accession>A0A1Y5IER0</accession>
<dbReference type="InterPro" id="IPR023214">
    <property type="entry name" value="HAD_sf"/>
</dbReference>
<dbReference type="SUPFAM" id="SSF56784">
    <property type="entry name" value="HAD-like"/>
    <property type="match status" value="1"/>
</dbReference>
<sequence length="333" mass="36654">MPEMSADARARERARGEDESDSARENRAPETTSTKRDDGRAKEVADVAPDVVEARARADALRATTERGAEAALGSTVTDGGAIEDGGASGGRNAVAFFDLDHTIVDVNSSWLWVKSEINSGRVGVGHVGTALYWFSRYALGYGDGAETAGRDAALLYKGETEDSFRERIENFFRMDLANRTRPGFKTVLDEHKARGVRCVMCTSTWQHPAEIGAEIYGLETGRENIVSSHMGVDADGRMDGTIQVVAYGDGKYETTKKWCDKNGINLRDCYFYTDSMSDVKLLENVGHPVCVNPDSRLKKYAKEKGWPTVDWGKSEEKKKKPRYTYGCLTCSA</sequence>
<protein>
    <submittedName>
        <fullName evidence="6">HAD-like domain-containing protein</fullName>
    </submittedName>
    <submittedName>
        <fullName evidence="5">HAD-superfamily hydrolase, subfamily IB,PSPase-like, bacterial</fullName>
    </submittedName>
</protein>
<keyword evidence="1" id="KW-0479">Metal-binding</keyword>
<evidence type="ECO:0000313" key="5">
    <source>
        <dbReference type="EMBL" id="CAL55809.1"/>
    </source>
</evidence>
<evidence type="ECO:0000256" key="2">
    <source>
        <dbReference type="ARBA" id="ARBA00022801"/>
    </source>
</evidence>
<dbReference type="NCBIfam" id="TIGR01488">
    <property type="entry name" value="HAD-SF-IB"/>
    <property type="match status" value="1"/>
</dbReference>
<keyword evidence="3" id="KW-0460">Magnesium</keyword>
<reference evidence="5 7" key="1">
    <citation type="journal article" date="2006" name="Proc. Natl. Acad. Sci. U.S.A.">
        <title>Genome analysis of the smallest free-living eukaryote Ostreococcus tauri unveils many unique features.</title>
        <authorList>
            <person name="Derelle E."/>
            <person name="Ferraz C."/>
            <person name="Rombauts S."/>
            <person name="Rouze P."/>
            <person name="Worden A.Z."/>
            <person name="Robbens S."/>
            <person name="Partensky F."/>
            <person name="Degroeve S."/>
            <person name="Echeynie S."/>
            <person name="Cooke R."/>
            <person name="Saeys Y."/>
            <person name="Wuyts J."/>
            <person name="Jabbari K."/>
            <person name="Bowler C."/>
            <person name="Panaud O."/>
            <person name="Piegu B."/>
            <person name="Ball S.G."/>
            <person name="Ral J.-P."/>
            <person name="Bouget F.-Y."/>
            <person name="Piganeau G."/>
            <person name="De Baets B."/>
            <person name="Picard A."/>
            <person name="Delseny M."/>
            <person name="Demaille J."/>
            <person name="Van de Peer Y."/>
            <person name="Moreau H."/>
        </authorList>
    </citation>
    <scope>NUCLEOTIDE SEQUENCE [LARGE SCALE GENOMIC DNA]</scope>
    <source>
        <strain evidence="5 7">OTTH0595</strain>
    </source>
</reference>
<proteinExistence type="predicted"/>
<dbReference type="Gene3D" id="3.40.50.1000">
    <property type="entry name" value="HAD superfamily/HAD-like"/>
    <property type="match status" value="1"/>
</dbReference>
<evidence type="ECO:0000313" key="6">
    <source>
        <dbReference type="EMBL" id="OUS46553.1"/>
    </source>
</evidence>
<keyword evidence="2 5" id="KW-0378">Hydrolase</keyword>
<dbReference type="GeneID" id="9833626"/>
<dbReference type="KEGG" id="ota:OT_ostta11g01870"/>
<dbReference type="GO" id="GO:0046872">
    <property type="term" value="F:metal ion binding"/>
    <property type="evidence" value="ECO:0007669"/>
    <property type="project" value="UniProtKB-KW"/>
</dbReference>
<reference evidence="6" key="3">
    <citation type="submission" date="2017-04" db="EMBL/GenBank/DDBJ databases">
        <title>Population genomics of picophytoplankton unveils novel chromosome hypervariability.</title>
        <authorList>
            <consortium name="DOE Joint Genome Institute"/>
            <person name="Blanc-Mathieu R."/>
            <person name="Krasovec M."/>
            <person name="Hebrard M."/>
            <person name="Yau S."/>
            <person name="Desgranges E."/>
            <person name="Martin J."/>
            <person name="Schackwitz W."/>
            <person name="Kuo A."/>
            <person name="Salin G."/>
            <person name="Donnadieu C."/>
            <person name="Desdevises Y."/>
            <person name="Sanchez-Ferandin S."/>
            <person name="Moreau H."/>
            <person name="Rivals E."/>
            <person name="Grigoriev I.V."/>
            <person name="Grimsley N."/>
            <person name="Eyre-Walker A."/>
            <person name="Piganeau G."/>
        </authorList>
    </citation>
    <scope>NUCLEOTIDE SEQUENCE [LARGE SCALE GENOMIC DNA]</scope>
    <source>
        <strain evidence="6">RCC 1115</strain>
    </source>
</reference>
<evidence type="ECO:0000313" key="7">
    <source>
        <dbReference type="Proteomes" id="UP000009170"/>
    </source>
</evidence>
<name>Q00YV0_OSTTA</name>
<keyword evidence="7" id="KW-1185">Reference proteome</keyword>